<dbReference type="GO" id="GO:0046872">
    <property type="term" value="F:metal ion binding"/>
    <property type="evidence" value="ECO:0007669"/>
    <property type="project" value="UniProtKB-KW"/>
</dbReference>
<gene>
    <name evidence="8" type="ORF">D7X32_26435</name>
</gene>
<keyword evidence="5" id="KW-0411">Iron-sulfur</keyword>
<dbReference type="GO" id="GO:0005829">
    <property type="term" value="C:cytosol"/>
    <property type="evidence" value="ECO:0007669"/>
    <property type="project" value="TreeGrafter"/>
</dbReference>
<dbReference type="GO" id="GO:0051536">
    <property type="term" value="F:iron-sulfur cluster binding"/>
    <property type="evidence" value="ECO:0007669"/>
    <property type="project" value="UniProtKB-KW"/>
</dbReference>
<dbReference type="GO" id="GO:0003824">
    <property type="term" value="F:catalytic activity"/>
    <property type="evidence" value="ECO:0007669"/>
    <property type="project" value="InterPro"/>
</dbReference>
<keyword evidence="3" id="KW-0479">Metal-binding</keyword>
<dbReference type="InterPro" id="IPR051198">
    <property type="entry name" value="BchE-like"/>
</dbReference>
<dbReference type="PROSITE" id="PS51918">
    <property type="entry name" value="RADICAL_SAM"/>
    <property type="match status" value="1"/>
</dbReference>
<organism evidence="8 9">
    <name type="scientific">Corallococcus carmarthensis</name>
    <dbReference type="NCBI Taxonomy" id="2316728"/>
    <lineage>
        <taxon>Bacteria</taxon>
        <taxon>Pseudomonadati</taxon>
        <taxon>Myxococcota</taxon>
        <taxon>Myxococcia</taxon>
        <taxon>Myxococcales</taxon>
        <taxon>Cystobacterineae</taxon>
        <taxon>Myxococcaceae</taxon>
        <taxon>Corallococcus</taxon>
    </lineage>
</organism>
<dbReference type="SMART" id="SM00729">
    <property type="entry name" value="Elp3"/>
    <property type="match status" value="1"/>
</dbReference>
<dbReference type="Proteomes" id="UP000268313">
    <property type="component" value="Unassembled WGS sequence"/>
</dbReference>
<dbReference type="SFLD" id="SFLDG01082">
    <property type="entry name" value="B12-binding_domain_containing"/>
    <property type="match status" value="1"/>
</dbReference>
<dbReference type="SFLD" id="SFLDS00029">
    <property type="entry name" value="Radical_SAM"/>
    <property type="match status" value="1"/>
</dbReference>
<comment type="cofactor">
    <cofactor evidence="1">
        <name>[4Fe-4S] cluster</name>
        <dbReference type="ChEBI" id="CHEBI:49883"/>
    </cofactor>
</comment>
<evidence type="ECO:0000259" key="7">
    <source>
        <dbReference type="PROSITE" id="PS51918"/>
    </source>
</evidence>
<comment type="caution">
    <text evidence="8">The sequence shown here is derived from an EMBL/GenBank/DDBJ whole genome shotgun (WGS) entry which is preliminary data.</text>
</comment>
<evidence type="ECO:0000256" key="4">
    <source>
        <dbReference type="ARBA" id="ARBA00023004"/>
    </source>
</evidence>
<evidence type="ECO:0000313" key="9">
    <source>
        <dbReference type="Proteomes" id="UP000268313"/>
    </source>
</evidence>
<dbReference type="InterPro" id="IPR058240">
    <property type="entry name" value="rSAM_sf"/>
</dbReference>
<evidence type="ECO:0000259" key="6">
    <source>
        <dbReference type="PROSITE" id="PS51332"/>
    </source>
</evidence>
<dbReference type="InterPro" id="IPR006638">
    <property type="entry name" value="Elp3/MiaA/NifB-like_rSAM"/>
</dbReference>
<dbReference type="Pfam" id="PF04055">
    <property type="entry name" value="Radical_SAM"/>
    <property type="match status" value="1"/>
</dbReference>
<feature type="domain" description="Radical SAM core" evidence="7">
    <location>
        <begin position="199"/>
        <end position="424"/>
    </location>
</feature>
<evidence type="ECO:0000256" key="2">
    <source>
        <dbReference type="ARBA" id="ARBA00022691"/>
    </source>
</evidence>
<keyword evidence="2" id="KW-0949">S-adenosyl-L-methionine</keyword>
<evidence type="ECO:0000256" key="1">
    <source>
        <dbReference type="ARBA" id="ARBA00001966"/>
    </source>
</evidence>
<protein>
    <submittedName>
        <fullName evidence="8">Radical SAM protein</fullName>
    </submittedName>
</protein>
<accession>A0A3A8JWZ3</accession>
<evidence type="ECO:0000256" key="5">
    <source>
        <dbReference type="ARBA" id="ARBA00023014"/>
    </source>
</evidence>
<dbReference type="CDD" id="cd01335">
    <property type="entry name" value="Radical_SAM"/>
    <property type="match status" value="1"/>
</dbReference>
<evidence type="ECO:0000313" key="8">
    <source>
        <dbReference type="EMBL" id="RKG99466.1"/>
    </source>
</evidence>
<dbReference type="AlphaFoldDB" id="A0A3A8JWZ3"/>
<reference evidence="9" key="1">
    <citation type="submission" date="2018-09" db="EMBL/GenBank/DDBJ databases">
        <authorList>
            <person name="Livingstone P.G."/>
            <person name="Whitworth D.E."/>
        </authorList>
    </citation>
    <scope>NUCLEOTIDE SEQUENCE [LARGE SCALE GENOMIC DNA]</scope>
    <source>
        <strain evidence="9">CA043D</strain>
    </source>
</reference>
<dbReference type="SUPFAM" id="SSF102114">
    <property type="entry name" value="Radical SAM enzymes"/>
    <property type="match status" value="1"/>
</dbReference>
<dbReference type="RefSeq" id="WP_120605341.1">
    <property type="nucleotide sequence ID" value="NZ_JABFJX010000083.1"/>
</dbReference>
<dbReference type="Pfam" id="PF02310">
    <property type="entry name" value="B12-binding"/>
    <property type="match status" value="1"/>
</dbReference>
<dbReference type="GO" id="GO:0031419">
    <property type="term" value="F:cobalamin binding"/>
    <property type="evidence" value="ECO:0007669"/>
    <property type="project" value="InterPro"/>
</dbReference>
<feature type="domain" description="B12-binding" evidence="6">
    <location>
        <begin position="8"/>
        <end position="157"/>
    </location>
</feature>
<dbReference type="InterPro" id="IPR023404">
    <property type="entry name" value="rSAM_horseshoe"/>
</dbReference>
<proteinExistence type="predicted"/>
<dbReference type="Gene3D" id="3.80.30.20">
    <property type="entry name" value="tm_1862 like domain"/>
    <property type="match status" value="1"/>
</dbReference>
<dbReference type="PANTHER" id="PTHR43409">
    <property type="entry name" value="ANAEROBIC MAGNESIUM-PROTOPORPHYRIN IX MONOMETHYL ESTER CYCLASE-RELATED"/>
    <property type="match status" value="1"/>
</dbReference>
<dbReference type="InterPro" id="IPR006158">
    <property type="entry name" value="Cobalamin-bd"/>
</dbReference>
<sequence length="623" mass="71025">MPSMHQRPVWLLSLDVEQFTFLPLVTGGLKAWFASYGRTAAETDLSMVHFRYHTDAQRWLASQWQATELQRARDAVARGQRPVAAFSCYTWNVPTFLTMIRAMKADCPELLVIAGGPHVQEAEAYLIQREMEVVVIGEGEITFTELLDAPDLAALRQVQGIAFLDSDGKVVRTPPRPRIKELDRIPSPVPFVPFTDPEGRPYKWVAYETMRGCPFACSFCQWGTGAIGVNISRFSLDRVRSDLTAIMEGGVEGVLFCDSNFGALPDDYEKAETLVELNHRLGRPVHFATCWSKTHNARVQHIARLLHRHQLLEHYTIALQTLTPRALKLSNRMNMADYESAARAMGRDGIPIVSELIWGLPGETLNDFEANLDKLTTVFPSHTIYPYAMLPGTDLYNRREALRIETVEMAPYGEARADYILSCESFGREEGQEGYALITAYILLYRGNIIPLTTRYLALRRLGSVSRMLRTTFHQLLDHFRPGFPLLQSADMTEIFEKREFLYRWLLGRRELAFDVIISSLLEQLQQQGFEEALPNVSKLLRLERELGPREKDFRDLAVELDFDAPGIYEALERMELPSEECFNRHEARQFTIAHGWDFGEEVIPKPLPAPEGGLRGRYPVWP</sequence>
<name>A0A3A8JWZ3_9BACT</name>
<dbReference type="OrthoDB" id="9762608at2"/>
<dbReference type="Gene3D" id="3.40.50.280">
    <property type="entry name" value="Cobalamin-binding domain"/>
    <property type="match status" value="1"/>
</dbReference>
<dbReference type="InterPro" id="IPR007197">
    <property type="entry name" value="rSAM"/>
</dbReference>
<dbReference type="PROSITE" id="PS51332">
    <property type="entry name" value="B12_BINDING"/>
    <property type="match status" value="1"/>
</dbReference>
<keyword evidence="9" id="KW-1185">Reference proteome</keyword>
<evidence type="ECO:0000256" key="3">
    <source>
        <dbReference type="ARBA" id="ARBA00022723"/>
    </source>
</evidence>
<keyword evidence="4" id="KW-0408">Iron</keyword>
<dbReference type="EMBL" id="RAWE01000113">
    <property type="protein sequence ID" value="RKG99466.1"/>
    <property type="molecule type" value="Genomic_DNA"/>
</dbReference>
<dbReference type="PANTHER" id="PTHR43409:SF16">
    <property type="entry name" value="SLR0320 PROTEIN"/>
    <property type="match status" value="1"/>
</dbReference>